<dbReference type="EMBL" id="PNBA02000004">
    <property type="protein sequence ID" value="KAG6427416.1"/>
    <property type="molecule type" value="Genomic_DNA"/>
</dbReference>
<evidence type="ECO:0000313" key="3">
    <source>
        <dbReference type="EMBL" id="KAG6427416.1"/>
    </source>
</evidence>
<comment type="caution">
    <text evidence="3">The sequence shown here is derived from an EMBL/GenBank/DDBJ whole genome shotgun (WGS) entry which is preliminary data.</text>
</comment>
<dbReference type="Pfam" id="PF12776">
    <property type="entry name" value="Myb_DNA-bind_3"/>
    <property type="match status" value="1"/>
</dbReference>
<reference evidence="3" key="1">
    <citation type="submission" date="2018-01" db="EMBL/GenBank/DDBJ databases">
        <authorList>
            <person name="Mao J.F."/>
        </authorList>
    </citation>
    <scope>NUCLEOTIDE SEQUENCE</scope>
    <source>
        <strain evidence="3">Huo1</strain>
        <tissue evidence="3">Leaf</tissue>
    </source>
</reference>
<sequence length="325" mass="36214">MTSPTSGRPSRSLAPLDRGRRCWSDREEEILIGTLKELVATGWKADNGFRGGYLGKIEDALRREFPNTDLKVNPHIQSKIHTWKKHYGALSQVLSRSGIGFNLYGDYKIDCDDAAWTDILKSDPGVKGVRNKSWPYYDDWKIVFGKDKACGEHAVGPREAYQQNFSGSSQVFAGEGSSYHVPDPFIGDDSASHTLSPEAPTDSGFSAAGGSDPKENAAKERAPKKRKAKEDALDRLVDVIGKMHEDTNNRLEYLANRIGYEFDLTKSRKEVFNLVGVIPGLTLDQVFDASAIILSKVENLDFFMSLHEVARQAYVYRALEKFNGN</sequence>
<evidence type="ECO:0000256" key="1">
    <source>
        <dbReference type="SAM" id="MobiDB-lite"/>
    </source>
</evidence>
<accession>A0A8X8Y797</accession>
<gene>
    <name evidence="3" type="ORF">SASPL_111661</name>
</gene>
<evidence type="ECO:0000259" key="2">
    <source>
        <dbReference type="Pfam" id="PF12776"/>
    </source>
</evidence>
<dbReference type="PANTHER" id="PTHR46250">
    <property type="entry name" value="MYB/SANT-LIKE DNA-BINDING DOMAIN PROTEIN-RELATED"/>
    <property type="match status" value="1"/>
</dbReference>
<name>A0A8X8Y797_SALSN</name>
<dbReference type="InterPro" id="IPR024752">
    <property type="entry name" value="Myb/SANT-like_dom"/>
</dbReference>
<dbReference type="Proteomes" id="UP000298416">
    <property type="component" value="Unassembled WGS sequence"/>
</dbReference>
<feature type="region of interest" description="Disordered" evidence="1">
    <location>
        <begin position="187"/>
        <end position="228"/>
    </location>
</feature>
<dbReference type="AlphaFoldDB" id="A0A8X8Y797"/>
<organism evidence="3">
    <name type="scientific">Salvia splendens</name>
    <name type="common">Scarlet sage</name>
    <dbReference type="NCBI Taxonomy" id="180675"/>
    <lineage>
        <taxon>Eukaryota</taxon>
        <taxon>Viridiplantae</taxon>
        <taxon>Streptophyta</taxon>
        <taxon>Embryophyta</taxon>
        <taxon>Tracheophyta</taxon>
        <taxon>Spermatophyta</taxon>
        <taxon>Magnoliopsida</taxon>
        <taxon>eudicotyledons</taxon>
        <taxon>Gunneridae</taxon>
        <taxon>Pentapetalae</taxon>
        <taxon>asterids</taxon>
        <taxon>lamiids</taxon>
        <taxon>Lamiales</taxon>
        <taxon>Lamiaceae</taxon>
        <taxon>Nepetoideae</taxon>
        <taxon>Mentheae</taxon>
        <taxon>Salviinae</taxon>
        <taxon>Salvia</taxon>
        <taxon>Salvia subgen. Calosphace</taxon>
        <taxon>core Calosphace</taxon>
    </lineage>
</organism>
<dbReference type="PANTHER" id="PTHR46250:SF15">
    <property type="entry name" value="OS01G0523800 PROTEIN"/>
    <property type="match status" value="1"/>
</dbReference>
<feature type="compositionally biased region" description="Basic and acidic residues" evidence="1">
    <location>
        <begin position="212"/>
        <end position="221"/>
    </location>
</feature>
<keyword evidence="4" id="KW-1185">Reference proteome</keyword>
<proteinExistence type="predicted"/>
<evidence type="ECO:0000313" key="4">
    <source>
        <dbReference type="Proteomes" id="UP000298416"/>
    </source>
</evidence>
<reference evidence="3" key="2">
    <citation type="submission" date="2020-08" db="EMBL/GenBank/DDBJ databases">
        <title>Plant Genome Project.</title>
        <authorList>
            <person name="Zhang R.-G."/>
        </authorList>
    </citation>
    <scope>NUCLEOTIDE SEQUENCE</scope>
    <source>
        <strain evidence="3">Huo1</strain>
        <tissue evidence="3">Leaf</tissue>
    </source>
</reference>
<protein>
    <recommendedName>
        <fullName evidence="2">Myb/SANT-like domain-containing protein</fullName>
    </recommendedName>
</protein>
<feature type="domain" description="Myb/SANT-like" evidence="2">
    <location>
        <begin position="23"/>
        <end position="117"/>
    </location>
</feature>